<dbReference type="Proteomes" id="UP000264062">
    <property type="component" value="Unassembled WGS sequence"/>
</dbReference>
<name>A0A350HC50_UNCW3</name>
<reference evidence="2 3" key="1">
    <citation type="journal article" date="2018" name="Nat. Biotechnol.">
        <title>A standardized bacterial taxonomy based on genome phylogeny substantially revises the tree of life.</title>
        <authorList>
            <person name="Parks D.H."/>
            <person name="Chuvochina M."/>
            <person name="Waite D.W."/>
            <person name="Rinke C."/>
            <person name="Skarshewski A."/>
            <person name="Chaumeil P.A."/>
            <person name="Hugenholtz P."/>
        </authorList>
    </citation>
    <scope>NUCLEOTIDE SEQUENCE [LARGE SCALE GENOMIC DNA]</scope>
    <source>
        <strain evidence="2">UBA9956</strain>
    </source>
</reference>
<feature type="domain" description="NADH-quinone oxidoreductase subunit D" evidence="1">
    <location>
        <begin position="129"/>
        <end position="291"/>
    </location>
</feature>
<dbReference type="GO" id="GO:0051287">
    <property type="term" value="F:NAD binding"/>
    <property type="evidence" value="ECO:0007669"/>
    <property type="project" value="InterPro"/>
</dbReference>
<dbReference type="InterPro" id="IPR029014">
    <property type="entry name" value="NiFe-Hase_large"/>
</dbReference>
<evidence type="ECO:0000313" key="3">
    <source>
        <dbReference type="Proteomes" id="UP000264062"/>
    </source>
</evidence>
<dbReference type="InterPro" id="IPR001135">
    <property type="entry name" value="NADH_Q_OxRdtase_suD"/>
</dbReference>
<dbReference type="GO" id="GO:0048038">
    <property type="term" value="F:quinone binding"/>
    <property type="evidence" value="ECO:0007669"/>
    <property type="project" value="InterPro"/>
</dbReference>
<dbReference type="SUPFAM" id="SSF56762">
    <property type="entry name" value="HydB/Nqo4-like"/>
    <property type="match status" value="1"/>
</dbReference>
<dbReference type="Pfam" id="PF00346">
    <property type="entry name" value="Complex1_49kDa"/>
    <property type="match status" value="2"/>
</dbReference>
<protein>
    <recommendedName>
        <fullName evidence="1">NADH-quinone oxidoreductase subunit D domain-containing protein</fullName>
    </recommendedName>
</protein>
<organism evidence="2 3">
    <name type="scientific">candidate division WOR-3 bacterium</name>
    <dbReference type="NCBI Taxonomy" id="2052148"/>
    <lineage>
        <taxon>Bacteria</taxon>
        <taxon>Bacteria division WOR-3</taxon>
    </lineage>
</organism>
<feature type="domain" description="NADH-quinone oxidoreductase subunit D" evidence="1">
    <location>
        <begin position="294"/>
        <end position="338"/>
    </location>
</feature>
<evidence type="ECO:0000313" key="2">
    <source>
        <dbReference type="EMBL" id="HAV93116.1"/>
    </source>
</evidence>
<comment type="caution">
    <text evidence="2">The sequence shown here is derived from an EMBL/GenBank/DDBJ whole genome shotgun (WGS) entry which is preliminary data.</text>
</comment>
<evidence type="ECO:0000259" key="1">
    <source>
        <dbReference type="Pfam" id="PF00346"/>
    </source>
</evidence>
<dbReference type="Gene3D" id="1.10.645.10">
    <property type="entry name" value="Cytochrome-c3 Hydrogenase, chain B"/>
    <property type="match status" value="1"/>
</dbReference>
<dbReference type="GO" id="GO:0016651">
    <property type="term" value="F:oxidoreductase activity, acting on NAD(P)H"/>
    <property type="evidence" value="ECO:0007669"/>
    <property type="project" value="InterPro"/>
</dbReference>
<dbReference type="PANTHER" id="PTHR11993:SF10">
    <property type="entry name" value="NADH DEHYDROGENASE [UBIQUINONE] IRON-SULFUR PROTEIN 2, MITOCHONDRIAL"/>
    <property type="match status" value="1"/>
</dbReference>
<dbReference type="InterPro" id="IPR022885">
    <property type="entry name" value="NDH1_su_D/H"/>
</dbReference>
<sequence>MKMNKKYPRFIYIPLRETVNGCMRIEYEIENGKLNSPTVDYSSEKLSDSSVLILNSYMKNIPLVSRLSFTDNYACEELYASALEELMNIEVPEVAKYLRVMILELSRISGFFLYMFNVASAMEFEMVKIWALSDMNRIRKYISLIKGDEYFSPYIIPGGVSGGVLSHTMNQIYYDLEKIQIRMKDYDKLFFENEIFKLKTKNVGVISKQVITDYGITRFISRSANITFDVRKKLPYEIYHETPIENRVYDKSDCYSRIMSKKNDMDNSIRILDYLFSNIPRGSIFLNRDAYSLDKINIPEGRSVKRAEAANGEFICFVESDGTDKPKIIKFRSPMYITGGNFL</sequence>
<accession>A0A350HC50</accession>
<dbReference type="AlphaFoldDB" id="A0A350HC50"/>
<dbReference type="EMBL" id="DMZY01000239">
    <property type="protein sequence ID" value="HAV93116.1"/>
    <property type="molecule type" value="Genomic_DNA"/>
</dbReference>
<proteinExistence type="predicted"/>
<feature type="non-terminal residue" evidence="2">
    <location>
        <position position="343"/>
    </location>
</feature>
<dbReference type="PANTHER" id="PTHR11993">
    <property type="entry name" value="NADH-UBIQUINONE OXIDOREDUCTASE 49 KDA SUBUNIT"/>
    <property type="match status" value="1"/>
</dbReference>
<gene>
    <name evidence="2" type="ORF">DCW38_08060</name>
</gene>